<dbReference type="InterPro" id="IPR051011">
    <property type="entry name" value="Metal_resp_trans_reg"/>
</dbReference>
<gene>
    <name evidence="5" type="ORF">DET55_11448</name>
</gene>
<dbReference type="EMBL" id="QTTY01000014">
    <property type="protein sequence ID" value="REF33215.1"/>
    <property type="molecule type" value="Genomic_DNA"/>
</dbReference>
<comment type="caution">
    <text evidence="5">The sequence shown here is derived from an EMBL/GenBank/DDBJ whole genome shotgun (WGS) entry which is preliminary data.</text>
</comment>
<dbReference type="Pfam" id="PF01022">
    <property type="entry name" value="HTH_5"/>
    <property type="match status" value="1"/>
</dbReference>
<dbReference type="RefSeq" id="WP_113937365.1">
    <property type="nucleotide sequence ID" value="NZ_QTTY01000014.1"/>
</dbReference>
<protein>
    <submittedName>
        <fullName evidence="5">Regulatory ArsR family protein</fullName>
    </submittedName>
</protein>
<reference evidence="5 6" key="1">
    <citation type="submission" date="2018-08" db="EMBL/GenBank/DDBJ databases">
        <title>Freshwater and sediment microbial communities from various areas in North America, analyzing microbe dynamics in response to fracking.</title>
        <authorList>
            <person name="Lamendella R."/>
        </authorList>
    </citation>
    <scope>NUCLEOTIDE SEQUENCE [LARGE SCALE GENOMIC DNA]</scope>
    <source>
        <strain evidence="5 6">DB-1</strain>
    </source>
</reference>
<dbReference type="PANTHER" id="PTHR43132">
    <property type="entry name" value="ARSENICAL RESISTANCE OPERON REPRESSOR ARSR-RELATED"/>
    <property type="match status" value="1"/>
</dbReference>
<name>A0A3D9V2N5_BACMY</name>
<evidence type="ECO:0000313" key="5">
    <source>
        <dbReference type="EMBL" id="REF33215.1"/>
    </source>
</evidence>
<evidence type="ECO:0000259" key="4">
    <source>
        <dbReference type="PROSITE" id="PS50987"/>
    </source>
</evidence>
<dbReference type="InterPro" id="IPR036388">
    <property type="entry name" value="WH-like_DNA-bd_sf"/>
</dbReference>
<dbReference type="InterPro" id="IPR036390">
    <property type="entry name" value="WH_DNA-bd_sf"/>
</dbReference>
<dbReference type="PROSITE" id="PS50987">
    <property type="entry name" value="HTH_ARSR_2"/>
    <property type="match status" value="1"/>
</dbReference>
<dbReference type="InterPro" id="IPR001845">
    <property type="entry name" value="HTH_ArsR_DNA-bd_dom"/>
</dbReference>
<keyword evidence="1" id="KW-0805">Transcription regulation</keyword>
<dbReference type="InterPro" id="IPR011991">
    <property type="entry name" value="ArsR-like_HTH"/>
</dbReference>
<dbReference type="Gene3D" id="1.10.10.10">
    <property type="entry name" value="Winged helix-like DNA-binding domain superfamily/Winged helix DNA-binding domain"/>
    <property type="match status" value="1"/>
</dbReference>
<dbReference type="PANTHER" id="PTHR43132:SF2">
    <property type="entry name" value="ARSENICAL RESISTANCE OPERON REPRESSOR ARSR-RELATED"/>
    <property type="match status" value="1"/>
</dbReference>
<organism evidence="5 6">
    <name type="scientific">Bacillus mycoides</name>
    <dbReference type="NCBI Taxonomy" id="1405"/>
    <lineage>
        <taxon>Bacteria</taxon>
        <taxon>Bacillati</taxon>
        <taxon>Bacillota</taxon>
        <taxon>Bacilli</taxon>
        <taxon>Bacillales</taxon>
        <taxon>Bacillaceae</taxon>
        <taxon>Bacillus</taxon>
        <taxon>Bacillus cereus group</taxon>
    </lineage>
</organism>
<dbReference type="GO" id="GO:0003700">
    <property type="term" value="F:DNA-binding transcription factor activity"/>
    <property type="evidence" value="ECO:0007669"/>
    <property type="project" value="InterPro"/>
</dbReference>
<dbReference type="AlphaFoldDB" id="A0A3D9V2N5"/>
<keyword evidence="2" id="KW-0238">DNA-binding</keyword>
<evidence type="ECO:0000313" key="6">
    <source>
        <dbReference type="Proteomes" id="UP000256530"/>
    </source>
</evidence>
<accession>A0A3D9V2N5</accession>
<evidence type="ECO:0000256" key="3">
    <source>
        <dbReference type="ARBA" id="ARBA00023163"/>
    </source>
</evidence>
<proteinExistence type="predicted"/>
<sequence>MKTVVSDRNLAEIREEDVEVLKVMAHPVRLQIVNELMHHKMCNVTQLTEILRLPQSTVSQHLSKLRRTVLRAERRGLEVHYYIDNAKARQIVGILGLWGNNKQKSSLL</sequence>
<dbReference type="CDD" id="cd00090">
    <property type="entry name" value="HTH_ARSR"/>
    <property type="match status" value="1"/>
</dbReference>
<dbReference type="SMART" id="SM00418">
    <property type="entry name" value="HTH_ARSR"/>
    <property type="match status" value="1"/>
</dbReference>
<keyword evidence="3" id="KW-0804">Transcription</keyword>
<feature type="domain" description="HTH arsR-type" evidence="4">
    <location>
        <begin position="10"/>
        <end position="106"/>
    </location>
</feature>
<evidence type="ECO:0000256" key="2">
    <source>
        <dbReference type="ARBA" id="ARBA00023125"/>
    </source>
</evidence>
<dbReference type="Proteomes" id="UP000256530">
    <property type="component" value="Unassembled WGS sequence"/>
</dbReference>
<dbReference type="SUPFAM" id="SSF46785">
    <property type="entry name" value="Winged helix' DNA-binding domain"/>
    <property type="match status" value="1"/>
</dbReference>
<evidence type="ECO:0000256" key="1">
    <source>
        <dbReference type="ARBA" id="ARBA00023015"/>
    </source>
</evidence>
<dbReference type="GO" id="GO:0003677">
    <property type="term" value="F:DNA binding"/>
    <property type="evidence" value="ECO:0007669"/>
    <property type="project" value="UniProtKB-KW"/>
</dbReference>
<dbReference type="NCBIfam" id="NF033788">
    <property type="entry name" value="HTH_metalloreg"/>
    <property type="match status" value="1"/>
</dbReference>